<dbReference type="InterPro" id="IPR012795">
    <property type="entry name" value="tRNA_Ile_lys_synt_N"/>
</dbReference>
<evidence type="ECO:0000256" key="3">
    <source>
        <dbReference type="ARBA" id="ARBA00022694"/>
    </source>
</evidence>
<dbReference type="EMBL" id="SSOP01000002">
    <property type="protein sequence ID" value="KAB5596255.1"/>
    <property type="molecule type" value="Genomic_DNA"/>
</dbReference>
<dbReference type="HAMAP" id="MF_01161">
    <property type="entry name" value="tRNA_Ile_lys_synt"/>
    <property type="match status" value="1"/>
</dbReference>
<reference evidence="8 9" key="1">
    <citation type="journal article" date="2019" name="Fungal Biol. Biotechnol.">
        <title>Draft genome sequence of fastidious pathogen Ceratobasidium theobromae, which causes vascular-streak dieback in Theobroma cacao.</title>
        <authorList>
            <person name="Ali S.S."/>
            <person name="Asman A."/>
            <person name="Shao J."/>
            <person name="Firmansyah A.P."/>
            <person name="Susilo A.W."/>
            <person name="Rosmana A."/>
            <person name="McMahon P."/>
            <person name="Junaid M."/>
            <person name="Guest D."/>
            <person name="Kheng T.Y."/>
            <person name="Meinhardt L.W."/>
            <person name="Bailey B.A."/>
        </authorList>
    </citation>
    <scope>NUCLEOTIDE SEQUENCE [LARGE SCALE GENOMIC DNA]</scope>
    <source>
        <strain evidence="8 9">CT2</strain>
    </source>
</reference>
<dbReference type="GO" id="GO:0008033">
    <property type="term" value="P:tRNA processing"/>
    <property type="evidence" value="ECO:0007669"/>
    <property type="project" value="UniProtKB-KW"/>
</dbReference>
<evidence type="ECO:0000256" key="6">
    <source>
        <dbReference type="ARBA" id="ARBA00048539"/>
    </source>
</evidence>
<keyword evidence="3" id="KW-0819">tRNA processing</keyword>
<keyword evidence="9" id="KW-1185">Reference proteome</keyword>
<evidence type="ECO:0000256" key="2">
    <source>
        <dbReference type="ARBA" id="ARBA00022598"/>
    </source>
</evidence>
<dbReference type="OrthoDB" id="434144at2759"/>
<accession>A0A5N5QWZ2</accession>
<name>A0A5N5QWZ2_9AGAM</name>
<protein>
    <recommendedName>
        <fullName evidence="1">tRNA(Ile)-lysidine synthetase</fullName>
        <ecNumber evidence="1">6.3.4.19</ecNumber>
    </recommendedName>
</protein>
<feature type="domain" description="tRNA(Ile)-lysidine/2-thiocytidine synthase N-terminal" evidence="7">
    <location>
        <begin position="19"/>
        <end position="210"/>
    </location>
</feature>
<proteinExistence type="inferred from homology"/>
<evidence type="ECO:0000313" key="8">
    <source>
        <dbReference type="EMBL" id="KAB5596255.1"/>
    </source>
</evidence>
<dbReference type="InterPro" id="IPR011063">
    <property type="entry name" value="TilS/TtcA_N"/>
</dbReference>
<dbReference type="Gene3D" id="3.40.50.620">
    <property type="entry name" value="HUPs"/>
    <property type="match status" value="1"/>
</dbReference>
<gene>
    <name evidence="8" type="ORF">CTheo_240</name>
</gene>
<dbReference type="Pfam" id="PF01171">
    <property type="entry name" value="ATP_bind_3"/>
    <property type="match status" value="1"/>
</dbReference>
<dbReference type="PANTHER" id="PTHR43033:SF1">
    <property type="entry name" value="TRNA(ILE)-LYSIDINE SYNTHASE-RELATED"/>
    <property type="match status" value="1"/>
</dbReference>
<evidence type="ECO:0000313" key="9">
    <source>
        <dbReference type="Proteomes" id="UP000383932"/>
    </source>
</evidence>
<dbReference type="GO" id="GO:0005524">
    <property type="term" value="F:ATP binding"/>
    <property type="evidence" value="ECO:0007669"/>
    <property type="project" value="UniProtKB-KW"/>
</dbReference>
<dbReference type="AlphaFoldDB" id="A0A5N5QWZ2"/>
<comment type="caution">
    <text evidence="8">The sequence shown here is derived from an EMBL/GenBank/DDBJ whole genome shotgun (WGS) entry which is preliminary data.</text>
</comment>
<dbReference type="CDD" id="cd01992">
    <property type="entry name" value="TilS_N"/>
    <property type="match status" value="1"/>
</dbReference>
<dbReference type="InterPro" id="IPR012094">
    <property type="entry name" value="tRNA_Ile_lys_synt"/>
</dbReference>
<dbReference type="EC" id="6.3.4.19" evidence="1"/>
<dbReference type="PANTHER" id="PTHR43033">
    <property type="entry name" value="TRNA(ILE)-LYSIDINE SYNTHASE-RELATED"/>
    <property type="match status" value="1"/>
</dbReference>
<keyword evidence="4" id="KW-0547">Nucleotide-binding</keyword>
<organism evidence="8 9">
    <name type="scientific">Ceratobasidium theobromae</name>
    <dbReference type="NCBI Taxonomy" id="1582974"/>
    <lineage>
        <taxon>Eukaryota</taxon>
        <taxon>Fungi</taxon>
        <taxon>Dikarya</taxon>
        <taxon>Basidiomycota</taxon>
        <taxon>Agaricomycotina</taxon>
        <taxon>Agaricomycetes</taxon>
        <taxon>Cantharellales</taxon>
        <taxon>Ceratobasidiaceae</taxon>
        <taxon>Ceratobasidium</taxon>
    </lineage>
</organism>
<sequence>MGVDEWVAESSGRALTTAALGLSGGPDSLCLLALLRTDHTLRLRTATVDHALQPSSHASAQRTHKRALAMGVPNAIISPWATPPTTRIEEAARDARYKALWDYMWTDGHSHQTLILAHHADDQLETAIMRALRGTRAYGLGGMRAVRRWGIPPNATAQDALRGMRTWISRPLLNIPKARILATCRALGLEFEQDATNFMPDLTVRNAIRHALAHPARVSPDISHAIAHVHTLAGGHTDPPNIPLMRAYVAQMATRVAQVDKTATHTRPSPPSTLLLVPPPPLDTDTAHALVHRVLRYVSPHPWGSPESQAGRKFTRVQRILERVLDPNPTPTPFAAGAHVLWTPVLIRPDNSIRYTTTGPGCRAWLASRQPPFSSTPLDVEIEPGTALLFWDNRFLIRVPPRLRLAKLVVRPQGRLVLPQVVAKDGDNQHVLDCQVHFIRSLSPI</sequence>
<keyword evidence="2" id="KW-0436">Ligase</keyword>
<evidence type="ECO:0000256" key="5">
    <source>
        <dbReference type="ARBA" id="ARBA00022840"/>
    </source>
</evidence>
<evidence type="ECO:0000259" key="7">
    <source>
        <dbReference type="Pfam" id="PF01171"/>
    </source>
</evidence>
<evidence type="ECO:0000256" key="4">
    <source>
        <dbReference type="ARBA" id="ARBA00022741"/>
    </source>
</evidence>
<evidence type="ECO:0000256" key="1">
    <source>
        <dbReference type="ARBA" id="ARBA00013267"/>
    </source>
</evidence>
<dbReference type="Proteomes" id="UP000383932">
    <property type="component" value="Unassembled WGS sequence"/>
</dbReference>
<dbReference type="InterPro" id="IPR014729">
    <property type="entry name" value="Rossmann-like_a/b/a_fold"/>
</dbReference>
<keyword evidence="5" id="KW-0067">ATP-binding</keyword>
<dbReference type="SUPFAM" id="SSF52402">
    <property type="entry name" value="Adenine nucleotide alpha hydrolases-like"/>
    <property type="match status" value="1"/>
</dbReference>
<dbReference type="NCBIfam" id="TIGR02432">
    <property type="entry name" value="lysidine_TilS_N"/>
    <property type="match status" value="1"/>
</dbReference>
<dbReference type="GO" id="GO:0032267">
    <property type="term" value="F:tRNA(Ile)-lysidine synthase activity"/>
    <property type="evidence" value="ECO:0007669"/>
    <property type="project" value="UniProtKB-EC"/>
</dbReference>
<comment type="catalytic activity">
    <reaction evidence="6">
        <text>cytidine(34) in tRNA(Ile2) + L-lysine + ATP = lysidine(34) in tRNA(Ile2) + AMP + diphosphate + H(+)</text>
        <dbReference type="Rhea" id="RHEA:43744"/>
        <dbReference type="Rhea" id="RHEA-COMP:10625"/>
        <dbReference type="Rhea" id="RHEA-COMP:10670"/>
        <dbReference type="ChEBI" id="CHEBI:15378"/>
        <dbReference type="ChEBI" id="CHEBI:30616"/>
        <dbReference type="ChEBI" id="CHEBI:32551"/>
        <dbReference type="ChEBI" id="CHEBI:33019"/>
        <dbReference type="ChEBI" id="CHEBI:82748"/>
        <dbReference type="ChEBI" id="CHEBI:83665"/>
        <dbReference type="ChEBI" id="CHEBI:456215"/>
        <dbReference type="EC" id="6.3.4.19"/>
    </reaction>
</comment>